<dbReference type="EMBL" id="WUAV01000002">
    <property type="protein sequence ID" value="KAF1764628.1"/>
    <property type="molecule type" value="Genomic_DNA"/>
</dbReference>
<sequence length="219" mass="25641">MMNRLKTEFSAAESDIDALLNLQNSQAIKEVIAIVKKLDNTLSLLNSFRISKDKRKKYQGVSKPLFQRISSLSSFMNHMEYQAPRLSATWKPLEQTLGLLENYQDQFNFTEEFQIEKACIMGYNISFDLTTSDPELIAFEEYLKNYSLAEDEFHDAWRELSKNTKTENLLVYENPEAHVENIKRRLEIFLAKYSTEEMEKVLKNLGYVLLKVLDKIIFQ</sequence>
<proteinExistence type="predicted"/>
<name>A0A6A5HA45_CAERE</name>
<dbReference type="CTD" id="9803016"/>
<gene>
    <name evidence="1" type="ORF">GCK72_004577</name>
</gene>
<dbReference type="AlphaFoldDB" id="A0A6A5HA45"/>
<comment type="caution">
    <text evidence="1">The sequence shown here is derived from an EMBL/GenBank/DDBJ whole genome shotgun (WGS) entry which is preliminary data.</text>
</comment>
<dbReference type="RefSeq" id="XP_003104236.2">
    <property type="nucleotide sequence ID" value="XM_003104188.2"/>
</dbReference>
<protein>
    <submittedName>
        <fullName evidence="1">Uncharacterized protein</fullName>
    </submittedName>
</protein>
<accession>A0A6A5HA45</accession>
<dbReference type="KEGG" id="crq:GCK72_004577"/>
<organism evidence="1 2">
    <name type="scientific">Caenorhabditis remanei</name>
    <name type="common">Caenorhabditis vulgaris</name>
    <dbReference type="NCBI Taxonomy" id="31234"/>
    <lineage>
        <taxon>Eukaryota</taxon>
        <taxon>Metazoa</taxon>
        <taxon>Ecdysozoa</taxon>
        <taxon>Nematoda</taxon>
        <taxon>Chromadorea</taxon>
        <taxon>Rhabditida</taxon>
        <taxon>Rhabditina</taxon>
        <taxon>Rhabditomorpha</taxon>
        <taxon>Rhabditoidea</taxon>
        <taxon>Rhabditidae</taxon>
        <taxon>Peloderinae</taxon>
        <taxon>Caenorhabditis</taxon>
    </lineage>
</organism>
<reference evidence="1 2" key="1">
    <citation type="submission" date="2019-12" db="EMBL/GenBank/DDBJ databases">
        <title>Chromosome-level assembly of the Caenorhabditis remanei genome.</title>
        <authorList>
            <person name="Teterina A.A."/>
            <person name="Willis J.H."/>
            <person name="Phillips P.C."/>
        </authorList>
    </citation>
    <scope>NUCLEOTIDE SEQUENCE [LARGE SCALE GENOMIC DNA]</scope>
    <source>
        <strain evidence="1 2">PX506</strain>
        <tissue evidence="1">Whole organism</tissue>
    </source>
</reference>
<evidence type="ECO:0000313" key="2">
    <source>
        <dbReference type="Proteomes" id="UP000483820"/>
    </source>
</evidence>
<dbReference type="Proteomes" id="UP000483820">
    <property type="component" value="Chromosome II"/>
</dbReference>
<evidence type="ECO:0000313" key="1">
    <source>
        <dbReference type="EMBL" id="KAF1764628.1"/>
    </source>
</evidence>
<dbReference type="GeneID" id="9803016"/>